<evidence type="ECO:0000313" key="1">
    <source>
        <dbReference type="EMBL" id="ARW58926.1"/>
    </source>
</evidence>
<accession>A0A2H4IBJ3</accession>
<dbReference type="Proteomes" id="UP000240568">
    <property type="component" value="Segment"/>
</dbReference>
<reference evidence="1 2" key="1">
    <citation type="submission" date="2017-04" db="EMBL/GenBank/DDBJ databases">
        <authorList>
            <person name="Afonso C.L."/>
            <person name="Miller P.J."/>
            <person name="Scott M.A."/>
            <person name="Spackman E."/>
            <person name="Goraichik I."/>
            <person name="Dimitrov K.M."/>
            <person name="Suarez D.L."/>
            <person name="Swayne D.E."/>
        </authorList>
    </citation>
    <scope>NUCLEOTIDE SEQUENCE [LARGE SCALE GENOMIC DNA]</scope>
</reference>
<dbReference type="EMBL" id="KY984068">
    <property type="protein sequence ID" value="ARW58926.1"/>
    <property type="molecule type" value="Genomic_DNA"/>
</dbReference>
<organism evidence="1 2">
    <name type="scientific">Erwinia phage vB_EamM_Y3</name>
    <dbReference type="NCBI Taxonomy" id="1983553"/>
    <lineage>
        <taxon>Viruses</taxon>
        <taxon>Duplodnaviria</taxon>
        <taxon>Heunggongvirae</taxon>
        <taxon>Uroviricota</taxon>
        <taxon>Caudoviricetes</taxon>
        <taxon>Sasquatchvirus</taxon>
        <taxon>Sasquatchvirus Y3</taxon>
    </lineage>
</organism>
<evidence type="ECO:0000313" key="2">
    <source>
        <dbReference type="Proteomes" id="UP000240568"/>
    </source>
</evidence>
<name>A0A2H4IBJ3_9CAUD</name>
<protein>
    <submittedName>
        <fullName evidence="1">Uncharacterized protein</fullName>
    </submittedName>
</protein>
<sequence length="186" mass="21087">MKKNEVKLSAKDIEAGKKQILDMCLHYGITVEAGGVGYETLYTDDMDETQGGWYCSFDKKMKERLREARVTSWQNIGMVSDDTINGLLVNLRDLGTKLRNRRKADPQTGLTKAETLTKMKVANTKAAINKFHSTGALTDEELNLCIKHYQTLEQAIHADQTLQLAWAYVSQSLNTLVQFKEARKRK</sequence>
<gene>
    <name evidence="1" type="ORF">Y3_286</name>
</gene>
<proteinExistence type="predicted"/>
<keyword evidence="2" id="KW-1185">Reference proteome</keyword>